<dbReference type="SUPFAM" id="SSF57667">
    <property type="entry name" value="beta-beta-alpha zinc fingers"/>
    <property type="match status" value="5"/>
</dbReference>
<dbReference type="GO" id="GO:0010468">
    <property type="term" value="P:regulation of gene expression"/>
    <property type="evidence" value="ECO:0007669"/>
    <property type="project" value="UniProtKB-ARBA"/>
</dbReference>
<dbReference type="PANTHER" id="PTHR23234:SF10">
    <property type="entry name" value="RIKEN CDNA 6720489N17 GENE-RELATED"/>
    <property type="match status" value="1"/>
</dbReference>
<dbReference type="FunFam" id="3.30.160.60:FF:001480">
    <property type="entry name" value="Si:cabz01071911.3"/>
    <property type="match status" value="1"/>
</dbReference>
<evidence type="ECO:0000256" key="5">
    <source>
        <dbReference type="ARBA" id="ARBA00022771"/>
    </source>
</evidence>
<dbReference type="FunFam" id="3.30.160.60:FF:000557">
    <property type="entry name" value="zinc finger and SCAN domain-containing protein 29"/>
    <property type="match status" value="1"/>
</dbReference>
<dbReference type="FunFam" id="3.30.160.60:FF:001004">
    <property type="entry name" value="Zinc finger protein 426"/>
    <property type="match status" value="1"/>
</dbReference>
<dbReference type="InterPro" id="IPR050758">
    <property type="entry name" value="Znf_C2H2-type"/>
</dbReference>
<dbReference type="InterPro" id="IPR036236">
    <property type="entry name" value="Znf_C2H2_sf"/>
</dbReference>
<keyword evidence="8" id="KW-0238">DNA-binding</keyword>
<evidence type="ECO:0000256" key="6">
    <source>
        <dbReference type="ARBA" id="ARBA00022833"/>
    </source>
</evidence>
<keyword evidence="3" id="KW-0479">Metal-binding</keyword>
<evidence type="ECO:0000256" key="2">
    <source>
        <dbReference type="ARBA" id="ARBA00006991"/>
    </source>
</evidence>
<dbReference type="Gene3D" id="3.30.160.60">
    <property type="entry name" value="Classic Zinc Finger"/>
    <property type="match status" value="8"/>
</dbReference>
<protein>
    <submittedName>
        <fullName evidence="11">Zinc finger 271-like</fullName>
    </submittedName>
</protein>
<keyword evidence="9" id="KW-0804">Transcription</keyword>
<gene>
    <name evidence="11" type="ORF">PACLA_8A077217</name>
</gene>
<keyword evidence="4" id="KW-0677">Repeat</keyword>
<organism evidence="11 12">
    <name type="scientific">Paramuricea clavata</name>
    <name type="common">Red gorgonian</name>
    <name type="synonym">Violescent sea-whip</name>
    <dbReference type="NCBI Taxonomy" id="317549"/>
    <lineage>
        <taxon>Eukaryota</taxon>
        <taxon>Metazoa</taxon>
        <taxon>Cnidaria</taxon>
        <taxon>Anthozoa</taxon>
        <taxon>Octocorallia</taxon>
        <taxon>Malacalcyonacea</taxon>
        <taxon>Plexauridae</taxon>
        <taxon>Paramuricea</taxon>
    </lineage>
</organism>
<keyword evidence="5" id="KW-0863">Zinc-finger</keyword>
<dbReference type="Proteomes" id="UP001152795">
    <property type="component" value="Unassembled WGS sequence"/>
</dbReference>
<dbReference type="PANTHER" id="PTHR23234">
    <property type="entry name" value="ZNF44 PROTEIN"/>
    <property type="match status" value="1"/>
</dbReference>
<comment type="caution">
    <text evidence="11">The sequence shown here is derived from an EMBL/GenBank/DDBJ whole genome shotgun (WGS) entry which is preliminary data.</text>
</comment>
<dbReference type="EMBL" id="CACRXK020000281">
    <property type="protein sequence ID" value="CAB3980336.1"/>
    <property type="molecule type" value="Genomic_DNA"/>
</dbReference>
<evidence type="ECO:0000256" key="7">
    <source>
        <dbReference type="ARBA" id="ARBA00023015"/>
    </source>
</evidence>
<evidence type="ECO:0000313" key="11">
    <source>
        <dbReference type="EMBL" id="CAB3980336.1"/>
    </source>
</evidence>
<evidence type="ECO:0000256" key="4">
    <source>
        <dbReference type="ARBA" id="ARBA00022737"/>
    </source>
</evidence>
<dbReference type="FunFam" id="3.30.160.60:FF:000478">
    <property type="entry name" value="Zinc finger protein 133"/>
    <property type="match status" value="1"/>
</dbReference>
<accession>A0A6S7FWX4</accession>
<dbReference type="InterPro" id="IPR013087">
    <property type="entry name" value="Znf_C2H2_type"/>
</dbReference>
<sequence length="414" mass="47339">MGERQHKCKCCKKRFERPSDLKRHYKIHTGEKAFTCDVCGISFSQSGNLLVHKRIHTGVKPYECNVCDKTFSQKSSLARHKRTHTGETPFVCGKCGKAFSNPYHLICHNRTHAGVKPYKCSKCGKKFSQCGGLISHKRTHTGEKLFKCNICGKKYSQASGLRKHKETHISEIFTCNICDKQFSKASNLTKHKITHTGGKYFDCNVHIRDVLPARSFLDRKGTHTAVNLFKFDIRVKVTKESYSDLPNDRALAISQKHAYQCDLCEEIFASSELLSVHKELHTEQQMSDVVSHEQLEHHLDDKLKNNNSMKESFGDRSHQTAPAMSQEELYQCDLCERIFASSGLLTLHKEFHTGQQTRDVISHKQLEYEYHLDSELEADEPSGITYICADCDEEFELVDELFKHSEMSHVISTS</sequence>
<dbReference type="FunFam" id="3.30.160.60:FF:000094">
    <property type="entry name" value="Zinc finger protein 605"/>
    <property type="match status" value="1"/>
</dbReference>
<keyword evidence="12" id="KW-1185">Reference proteome</keyword>
<dbReference type="AlphaFoldDB" id="A0A6S7FWX4"/>
<keyword evidence="6" id="KW-0862">Zinc</keyword>
<dbReference type="PROSITE" id="PS00028">
    <property type="entry name" value="ZINC_FINGER_C2H2_1"/>
    <property type="match status" value="10"/>
</dbReference>
<keyword evidence="7" id="KW-0805">Transcription regulation</keyword>
<dbReference type="SMART" id="SM00355">
    <property type="entry name" value="ZnF_C2H2"/>
    <property type="match status" value="10"/>
</dbReference>
<name>A0A6S7FWX4_PARCT</name>
<dbReference type="GO" id="GO:0005634">
    <property type="term" value="C:nucleus"/>
    <property type="evidence" value="ECO:0007669"/>
    <property type="project" value="UniProtKB-SubCell"/>
</dbReference>
<comment type="similarity">
    <text evidence="2">Belongs to the krueppel C2H2-type zinc-finger protein family.</text>
</comment>
<evidence type="ECO:0000313" key="12">
    <source>
        <dbReference type="Proteomes" id="UP001152795"/>
    </source>
</evidence>
<comment type="subcellular location">
    <subcellularLocation>
        <location evidence="1">Nucleus</location>
    </subcellularLocation>
</comment>
<dbReference type="Pfam" id="PF00096">
    <property type="entry name" value="zf-C2H2"/>
    <property type="match status" value="6"/>
</dbReference>
<dbReference type="FunFam" id="3.30.160.60:FF:000744">
    <property type="entry name" value="zinc finger E-box-binding homeobox 1"/>
    <property type="match status" value="1"/>
</dbReference>
<evidence type="ECO:0000256" key="3">
    <source>
        <dbReference type="ARBA" id="ARBA00022723"/>
    </source>
</evidence>
<evidence type="ECO:0000256" key="10">
    <source>
        <dbReference type="ARBA" id="ARBA00023242"/>
    </source>
</evidence>
<evidence type="ECO:0000256" key="9">
    <source>
        <dbReference type="ARBA" id="ARBA00023163"/>
    </source>
</evidence>
<proteinExistence type="inferred from homology"/>
<keyword evidence="10" id="KW-0539">Nucleus</keyword>
<dbReference type="GO" id="GO:0008270">
    <property type="term" value="F:zinc ion binding"/>
    <property type="evidence" value="ECO:0007669"/>
    <property type="project" value="UniProtKB-KW"/>
</dbReference>
<evidence type="ECO:0000256" key="8">
    <source>
        <dbReference type="ARBA" id="ARBA00023125"/>
    </source>
</evidence>
<dbReference type="PROSITE" id="PS50157">
    <property type="entry name" value="ZINC_FINGER_C2H2_2"/>
    <property type="match status" value="10"/>
</dbReference>
<evidence type="ECO:0000256" key="1">
    <source>
        <dbReference type="ARBA" id="ARBA00004123"/>
    </source>
</evidence>
<dbReference type="OrthoDB" id="9826699at2759"/>
<dbReference type="GO" id="GO:0003677">
    <property type="term" value="F:DNA binding"/>
    <property type="evidence" value="ECO:0007669"/>
    <property type="project" value="UniProtKB-KW"/>
</dbReference>
<reference evidence="11" key="1">
    <citation type="submission" date="2020-04" db="EMBL/GenBank/DDBJ databases">
        <authorList>
            <person name="Alioto T."/>
            <person name="Alioto T."/>
            <person name="Gomez Garrido J."/>
        </authorList>
    </citation>
    <scope>NUCLEOTIDE SEQUENCE</scope>
    <source>
        <strain evidence="11">A484AB</strain>
    </source>
</reference>